<protein>
    <submittedName>
        <fullName evidence="2">Uncharacterized protein</fullName>
    </submittedName>
</protein>
<sequence>MRRTLSALVTPLVGTGLALGLATLAPAAAHADAAASGGETFSTGAAGWTGSTATSGVCLPAVLCPTVSATYAAGGGAGGATDGYLRTGFAAVANTLLATTTATWTSPAFAYTGVAGAQPADLTVDLSRRAELGALLPVDVANTSSFRVDLVDQATGTAVTAVDAQPLPRDTGWTTVPTAHVDPSLLTIGRDYAVRITTTYTSAATVTAAGEVGYDDVKVAAIPVPPVDPPLQAQPPVVIYPGPTPTAAAPATPGTPAQVGLRSTRELRQFVRNGGLPGRAKLVGDRITFKVGCPPQSLRTCRWTVQGLVTGDRTTTSTSRRTLRVAPGRAGTVRLTVRPAYRSDYARGQRISVRATVRAGVYKVTVVKRIRLR</sequence>
<evidence type="ECO:0000313" key="2">
    <source>
        <dbReference type="EMBL" id="MXG91225.1"/>
    </source>
</evidence>
<dbReference type="AlphaFoldDB" id="A0A6L7F1F3"/>
<evidence type="ECO:0000313" key="3">
    <source>
        <dbReference type="Proteomes" id="UP000473325"/>
    </source>
</evidence>
<feature type="signal peptide" evidence="1">
    <location>
        <begin position="1"/>
        <end position="27"/>
    </location>
</feature>
<dbReference type="EMBL" id="WUEK01000011">
    <property type="protein sequence ID" value="MXG91225.1"/>
    <property type="molecule type" value="Genomic_DNA"/>
</dbReference>
<accession>A0A6L7F1F3</accession>
<reference evidence="2 3" key="1">
    <citation type="submission" date="2019-12" db="EMBL/GenBank/DDBJ databases">
        <authorList>
            <person name="Kun Z."/>
        </authorList>
    </citation>
    <scope>NUCLEOTIDE SEQUENCE [LARGE SCALE GENOMIC DNA]</scope>
    <source>
        <strain evidence="2 3">YIM 123512</strain>
    </source>
</reference>
<proteinExistence type="predicted"/>
<organism evidence="2 3">
    <name type="scientific">Nocardioides flavescens</name>
    <dbReference type="NCBI Taxonomy" id="2691959"/>
    <lineage>
        <taxon>Bacteria</taxon>
        <taxon>Bacillati</taxon>
        <taxon>Actinomycetota</taxon>
        <taxon>Actinomycetes</taxon>
        <taxon>Propionibacteriales</taxon>
        <taxon>Nocardioidaceae</taxon>
        <taxon>Nocardioides</taxon>
    </lineage>
</organism>
<dbReference type="Proteomes" id="UP000473325">
    <property type="component" value="Unassembled WGS sequence"/>
</dbReference>
<name>A0A6L7F1F3_9ACTN</name>
<dbReference type="RefSeq" id="WP_160879161.1">
    <property type="nucleotide sequence ID" value="NZ_WUEK01000011.1"/>
</dbReference>
<evidence type="ECO:0000256" key="1">
    <source>
        <dbReference type="SAM" id="SignalP"/>
    </source>
</evidence>
<feature type="chain" id="PRO_5038976318" evidence="1">
    <location>
        <begin position="28"/>
        <end position="373"/>
    </location>
</feature>
<keyword evidence="3" id="KW-1185">Reference proteome</keyword>
<comment type="caution">
    <text evidence="2">The sequence shown here is derived from an EMBL/GenBank/DDBJ whole genome shotgun (WGS) entry which is preliminary data.</text>
</comment>
<keyword evidence="1" id="KW-0732">Signal</keyword>
<gene>
    <name evidence="2" type="ORF">GRQ65_16875</name>
</gene>